<feature type="transmembrane region" description="Helical" evidence="1">
    <location>
        <begin position="35"/>
        <end position="54"/>
    </location>
</feature>
<evidence type="ECO:0000256" key="1">
    <source>
        <dbReference type="SAM" id="Phobius"/>
    </source>
</evidence>
<dbReference type="Proteomes" id="UP000231136">
    <property type="component" value="Unassembled WGS sequence"/>
</dbReference>
<accession>A0A2H0DUX9</accession>
<feature type="transmembrane region" description="Helical" evidence="1">
    <location>
        <begin position="121"/>
        <end position="149"/>
    </location>
</feature>
<dbReference type="AlphaFoldDB" id="A0A2H0DUX9"/>
<name>A0A2H0DUX9_9BACT</name>
<keyword evidence="1" id="KW-1133">Transmembrane helix</keyword>
<dbReference type="PANTHER" id="PTHR37422:SF13">
    <property type="entry name" value="LIPOPOLYSACCHARIDE BIOSYNTHESIS PROTEIN PA4999-RELATED"/>
    <property type="match status" value="1"/>
</dbReference>
<feature type="transmembrane region" description="Helical" evidence="1">
    <location>
        <begin position="177"/>
        <end position="195"/>
    </location>
</feature>
<feature type="transmembrane region" description="Helical" evidence="1">
    <location>
        <begin position="207"/>
        <end position="230"/>
    </location>
</feature>
<keyword evidence="1" id="KW-0472">Membrane</keyword>
<feature type="transmembrane region" description="Helical" evidence="1">
    <location>
        <begin position="344"/>
        <end position="362"/>
    </location>
</feature>
<dbReference type="InterPro" id="IPR051533">
    <property type="entry name" value="WaaL-like"/>
</dbReference>
<protein>
    <submittedName>
        <fullName evidence="2">Uncharacterized protein</fullName>
    </submittedName>
</protein>
<proteinExistence type="predicted"/>
<comment type="caution">
    <text evidence="2">The sequence shown here is derived from an EMBL/GenBank/DDBJ whole genome shotgun (WGS) entry which is preliminary data.</text>
</comment>
<feature type="transmembrane region" description="Helical" evidence="1">
    <location>
        <begin position="91"/>
        <end position="109"/>
    </location>
</feature>
<feature type="transmembrane region" description="Helical" evidence="1">
    <location>
        <begin position="236"/>
        <end position="262"/>
    </location>
</feature>
<dbReference type="EMBL" id="PCTR01000042">
    <property type="protein sequence ID" value="PIP86006.1"/>
    <property type="molecule type" value="Genomic_DNA"/>
</dbReference>
<feature type="transmembrane region" description="Helical" evidence="1">
    <location>
        <begin position="313"/>
        <end position="332"/>
    </location>
</feature>
<feature type="transmembrane region" description="Helical" evidence="1">
    <location>
        <begin position="274"/>
        <end position="293"/>
    </location>
</feature>
<feature type="transmembrane region" description="Helical" evidence="1">
    <location>
        <begin position="66"/>
        <end position="85"/>
    </location>
</feature>
<reference evidence="2 3" key="1">
    <citation type="submission" date="2017-09" db="EMBL/GenBank/DDBJ databases">
        <title>Depth-based differentiation of microbial function through sediment-hosted aquifers and enrichment of novel symbionts in the deep terrestrial subsurface.</title>
        <authorList>
            <person name="Probst A.J."/>
            <person name="Ladd B."/>
            <person name="Jarett J.K."/>
            <person name="Geller-Mcgrath D.E."/>
            <person name="Sieber C.M."/>
            <person name="Emerson J.B."/>
            <person name="Anantharaman K."/>
            <person name="Thomas B.C."/>
            <person name="Malmstrom R."/>
            <person name="Stieglmeier M."/>
            <person name="Klingl A."/>
            <person name="Woyke T."/>
            <person name="Ryan C.M."/>
            <person name="Banfield J.F."/>
        </authorList>
    </citation>
    <scope>NUCLEOTIDE SEQUENCE [LARGE SCALE GENOMIC DNA]</scope>
    <source>
        <strain evidence="2">CG22_combo_CG10-13_8_21_14_all_43_12</strain>
    </source>
</reference>
<keyword evidence="1" id="KW-0812">Transmembrane</keyword>
<sequence>MFSTILLQLIILFLPTQLGLHFWPEFSRAAGIKVDYLSPTLYFIDILIASFVLLNLQSVVGWLKHNLTPVLIFLVFALLNTYFSVSPLNSLSWWTHLTLYIIFFLVLRLRMVSWANIRASLLASTFLIIILEIVQFVNQSSVGGIFYWLGERAFTSSTPGLARLYFLGNNFVRAPSIFSHPNSLAGYLMIVYYLFHKYRAPLWQRLVIFLGILLTFSKAVLLAFLLIISLHVSPVFLIWFFLVLSLLQPFVTMIPTAIQFISDRIFLLTPAKDIVLSSPIFGVGLGGFIPSLVHYLPGSFLLSEKLQPVHNLLLLLLSEIGLLGFGILLLLIRLDYKKNRYQKILALIAIVIITGAFDHYWWTLPQNRLILLLSGAVLL</sequence>
<gene>
    <name evidence="2" type="ORF">COW83_01235</name>
</gene>
<evidence type="ECO:0000313" key="2">
    <source>
        <dbReference type="EMBL" id="PIP86006.1"/>
    </source>
</evidence>
<dbReference type="PANTHER" id="PTHR37422">
    <property type="entry name" value="TEICHURONIC ACID BIOSYNTHESIS PROTEIN TUAE"/>
    <property type="match status" value="1"/>
</dbReference>
<evidence type="ECO:0000313" key="3">
    <source>
        <dbReference type="Proteomes" id="UP000231136"/>
    </source>
</evidence>
<organism evidence="2 3">
    <name type="scientific">Candidatus Collierbacteria bacterium CG22_combo_CG10-13_8_21_14_all_43_12</name>
    <dbReference type="NCBI Taxonomy" id="1974537"/>
    <lineage>
        <taxon>Bacteria</taxon>
        <taxon>Candidatus Collieribacteriota</taxon>
    </lineage>
</organism>